<evidence type="ECO:0000313" key="1">
    <source>
        <dbReference type="EMBL" id="GAP35288.1"/>
    </source>
</evidence>
<dbReference type="PANTHER" id="PTHR39323">
    <property type="entry name" value="BLR1149 PROTEIN"/>
    <property type="match status" value="1"/>
</dbReference>
<sequence length="236" mass="25177">MAPSAIAGAAALEWGGHRVELLPQRAAWLPQRHCLLVADLHLGKALSFRRLGAPVPRGTTADTLQRLSGLLQALGARELVVLGDFLHAPEAQAPAVHEALLRWRAAWPDLALTLVRGNHDDRAGDPPAALGLRVVDEPWCLAPPAALAAGIPQAPPLLALAHHPLRRDGAQVLAGHLHPCVHLSGRARDRLRLPCFHFAQGVGVLPAFGAFTGMHPVRRTPGDQVWAAADRVVALR</sequence>
<name>A0A0K8NY36_PISS1</name>
<dbReference type="SUPFAM" id="SSF56300">
    <property type="entry name" value="Metallo-dependent phosphatases"/>
    <property type="match status" value="1"/>
</dbReference>
<dbReference type="InterPro" id="IPR024173">
    <property type="entry name" value="Pesterase_MJ0037-like"/>
</dbReference>
<proteinExistence type="predicted"/>
<gene>
    <name evidence="1" type="ORF">ISF6_0879</name>
</gene>
<dbReference type="AlphaFoldDB" id="A0A0K8NY36"/>
<reference evidence="1 2" key="2">
    <citation type="journal article" date="2016" name="Science">
        <title>A bacterium that degrades and assimilates poly(ethylene terephthalate).</title>
        <authorList>
            <person name="Yoshida S."/>
            <person name="Hiraga K."/>
            <person name="Takehana T."/>
            <person name="Taniguchi I."/>
            <person name="Yamaji H."/>
            <person name="Maeda Y."/>
            <person name="Toyohara K."/>
            <person name="Miyamoto K."/>
            <person name="Kimura Y."/>
            <person name="Oda K."/>
        </authorList>
    </citation>
    <scope>NUCLEOTIDE SEQUENCE [LARGE SCALE GENOMIC DNA]</scope>
    <source>
        <strain evidence="2">NBRC 110686 / TISTR 2288 / 201-F6</strain>
    </source>
</reference>
<comment type="caution">
    <text evidence="1">The sequence shown here is derived from an EMBL/GenBank/DDBJ whole genome shotgun (WGS) entry which is preliminary data.</text>
</comment>
<dbReference type="Proteomes" id="UP000037660">
    <property type="component" value="Unassembled WGS sequence"/>
</dbReference>
<dbReference type="STRING" id="1547922.ISF6_0879"/>
<dbReference type="InterPro" id="IPR029052">
    <property type="entry name" value="Metallo-depent_PP-like"/>
</dbReference>
<dbReference type="PANTHER" id="PTHR39323:SF1">
    <property type="entry name" value="BLR1149 PROTEIN"/>
    <property type="match status" value="1"/>
</dbReference>
<dbReference type="OrthoDB" id="9795838at2"/>
<dbReference type="Gene3D" id="3.60.21.10">
    <property type="match status" value="1"/>
</dbReference>
<organism evidence="1 2">
    <name type="scientific">Piscinibacter sakaiensis</name>
    <name type="common">Ideonella sakaiensis</name>
    <dbReference type="NCBI Taxonomy" id="1547922"/>
    <lineage>
        <taxon>Bacteria</taxon>
        <taxon>Pseudomonadati</taxon>
        <taxon>Pseudomonadota</taxon>
        <taxon>Betaproteobacteria</taxon>
        <taxon>Burkholderiales</taxon>
        <taxon>Sphaerotilaceae</taxon>
        <taxon>Piscinibacter</taxon>
    </lineage>
</organism>
<keyword evidence="2" id="KW-1185">Reference proteome</keyword>
<protein>
    <recommendedName>
        <fullName evidence="3">ICC-like protein phosphoesterase</fullName>
    </recommendedName>
</protein>
<dbReference type="NCBIfam" id="TIGR04123">
    <property type="entry name" value="P_estr_lig_assc"/>
    <property type="match status" value="1"/>
</dbReference>
<dbReference type="EMBL" id="BBYR01000017">
    <property type="protein sequence ID" value="GAP35288.1"/>
    <property type="molecule type" value="Genomic_DNA"/>
</dbReference>
<reference evidence="2" key="1">
    <citation type="submission" date="2015-07" db="EMBL/GenBank/DDBJ databases">
        <title>Discovery of a poly(ethylene terephthalate assimilation.</title>
        <authorList>
            <person name="Yoshida S."/>
            <person name="Hiraga K."/>
            <person name="Takehana T."/>
            <person name="Taniguchi I."/>
            <person name="Yamaji H."/>
            <person name="Maeda Y."/>
            <person name="Toyohara K."/>
            <person name="Miyamoto K."/>
            <person name="Kimura Y."/>
            <person name="Oda K."/>
        </authorList>
    </citation>
    <scope>NUCLEOTIDE SEQUENCE [LARGE SCALE GENOMIC DNA]</scope>
    <source>
        <strain evidence="2">NBRC 110686 / TISTR 2288 / 201-F6</strain>
    </source>
</reference>
<dbReference type="PIRSF" id="PIRSF000887">
    <property type="entry name" value="Pesterase_MJ0037"/>
    <property type="match status" value="1"/>
</dbReference>
<dbReference type="InterPro" id="IPR026336">
    <property type="entry name" value="PdeM-like"/>
</dbReference>
<accession>A0A0K8NY36</accession>
<evidence type="ECO:0008006" key="3">
    <source>
        <dbReference type="Google" id="ProtNLM"/>
    </source>
</evidence>
<evidence type="ECO:0000313" key="2">
    <source>
        <dbReference type="Proteomes" id="UP000037660"/>
    </source>
</evidence>
<dbReference type="RefSeq" id="WP_054019337.1">
    <property type="nucleotide sequence ID" value="NZ_BBYR01000017.1"/>
</dbReference>